<dbReference type="RefSeq" id="WP_062441891.1">
    <property type="nucleotide sequence ID" value="NZ_BMCJ01000002.1"/>
</dbReference>
<protein>
    <submittedName>
        <fullName evidence="5">GntR family transcriptional regulator</fullName>
    </submittedName>
</protein>
<feature type="domain" description="HTH gntR-type" evidence="4">
    <location>
        <begin position="6"/>
        <end position="73"/>
    </location>
</feature>
<comment type="caution">
    <text evidence="5">The sequence shown here is derived from an EMBL/GenBank/DDBJ whole genome shotgun (WGS) entry which is preliminary data.</text>
</comment>
<evidence type="ECO:0000259" key="4">
    <source>
        <dbReference type="PROSITE" id="PS50949"/>
    </source>
</evidence>
<dbReference type="PANTHER" id="PTHR43537:SF5">
    <property type="entry name" value="UXU OPERON TRANSCRIPTIONAL REGULATOR"/>
    <property type="match status" value="1"/>
</dbReference>
<gene>
    <name evidence="5" type="ORF">GCM10007216_13660</name>
</gene>
<dbReference type="PROSITE" id="PS50949">
    <property type="entry name" value="HTH_GNTR"/>
    <property type="match status" value="1"/>
</dbReference>
<evidence type="ECO:0000256" key="1">
    <source>
        <dbReference type="ARBA" id="ARBA00023015"/>
    </source>
</evidence>
<dbReference type="EMBL" id="BMCJ01000002">
    <property type="protein sequence ID" value="GGC84277.1"/>
    <property type="molecule type" value="Genomic_DNA"/>
</dbReference>
<dbReference type="InterPro" id="IPR008920">
    <property type="entry name" value="TF_FadR/GntR_C"/>
</dbReference>
<accession>A0ABQ1NSE4</accession>
<keyword evidence="2" id="KW-0238">DNA-binding</keyword>
<dbReference type="Gene3D" id="1.20.120.530">
    <property type="entry name" value="GntR ligand-binding domain-like"/>
    <property type="match status" value="1"/>
</dbReference>
<evidence type="ECO:0000313" key="5">
    <source>
        <dbReference type="EMBL" id="GGC84277.1"/>
    </source>
</evidence>
<dbReference type="InterPro" id="IPR036390">
    <property type="entry name" value="WH_DNA-bd_sf"/>
</dbReference>
<name>A0ABQ1NSE4_9BACI</name>
<sequence>MKIEKQNISNRVLEYLRKQIILGHFEKGDHLVEATLSKQLEVSRGPIREAIAKLEAENLVEKHSNGRTVVKRFDIIDIQNLYDSRILLETHALKQIDPDILEMNKSNLYLFVDLMQKSYEQKQRDIESDLAFHGYLVKLTDNHTLMQLWTSLKEVFRTLIDITSEVTESKQQEIIDQHVSIVESLAQGNVQQANKLLTEHLEDACHYCCEGKKSNIGRDDYVQSEN</sequence>
<dbReference type="SMART" id="SM00895">
    <property type="entry name" value="FCD"/>
    <property type="match status" value="1"/>
</dbReference>
<evidence type="ECO:0000313" key="6">
    <source>
        <dbReference type="Proteomes" id="UP000619534"/>
    </source>
</evidence>
<dbReference type="SUPFAM" id="SSF48008">
    <property type="entry name" value="GntR ligand-binding domain-like"/>
    <property type="match status" value="1"/>
</dbReference>
<dbReference type="SUPFAM" id="SSF46785">
    <property type="entry name" value="Winged helix' DNA-binding domain"/>
    <property type="match status" value="1"/>
</dbReference>
<reference evidence="6" key="1">
    <citation type="journal article" date="2019" name="Int. J. Syst. Evol. Microbiol.">
        <title>The Global Catalogue of Microorganisms (GCM) 10K type strain sequencing project: providing services to taxonomists for standard genome sequencing and annotation.</title>
        <authorList>
            <consortium name="The Broad Institute Genomics Platform"/>
            <consortium name="The Broad Institute Genome Sequencing Center for Infectious Disease"/>
            <person name="Wu L."/>
            <person name="Ma J."/>
        </authorList>
    </citation>
    <scope>NUCLEOTIDE SEQUENCE [LARGE SCALE GENOMIC DNA]</scope>
    <source>
        <strain evidence="6">CCM 7282</strain>
    </source>
</reference>
<dbReference type="Pfam" id="PF00392">
    <property type="entry name" value="GntR"/>
    <property type="match status" value="1"/>
</dbReference>
<evidence type="ECO:0000256" key="2">
    <source>
        <dbReference type="ARBA" id="ARBA00023125"/>
    </source>
</evidence>
<evidence type="ECO:0000256" key="3">
    <source>
        <dbReference type="ARBA" id="ARBA00023163"/>
    </source>
</evidence>
<dbReference type="PANTHER" id="PTHR43537">
    <property type="entry name" value="TRANSCRIPTIONAL REGULATOR, GNTR FAMILY"/>
    <property type="match status" value="1"/>
</dbReference>
<keyword evidence="1" id="KW-0805">Transcription regulation</keyword>
<keyword evidence="6" id="KW-1185">Reference proteome</keyword>
<dbReference type="Gene3D" id="1.10.10.10">
    <property type="entry name" value="Winged helix-like DNA-binding domain superfamily/Winged helix DNA-binding domain"/>
    <property type="match status" value="1"/>
</dbReference>
<dbReference type="InterPro" id="IPR011711">
    <property type="entry name" value="GntR_C"/>
</dbReference>
<proteinExistence type="predicted"/>
<dbReference type="InterPro" id="IPR036388">
    <property type="entry name" value="WH-like_DNA-bd_sf"/>
</dbReference>
<organism evidence="5 6">
    <name type="scientific">Thalassobacillus devorans</name>
    <dbReference type="NCBI Taxonomy" id="279813"/>
    <lineage>
        <taxon>Bacteria</taxon>
        <taxon>Bacillati</taxon>
        <taxon>Bacillota</taxon>
        <taxon>Bacilli</taxon>
        <taxon>Bacillales</taxon>
        <taxon>Bacillaceae</taxon>
        <taxon>Thalassobacillus</taxon>
    </lineage>
</organism>
<dbReference type="Pfam" id="PF07729">
    <property type="entry name" value="FCD"/>
    <property type="match status" value="1"/>
</dbReference>
<dbReference type="Proteomes" id="UP000619534">
    <property type="component" value="Unassembled WGS sequence"/>
</dbReference>
<keyword evidence="3" id="KW-0804">Transcription</keyword>
<dbReference type="InterPro" id="IPR000524">
    <property type="entry name" value="Tscrpt_reg_HTH_GntR"/>
</dbReference>
<dbReference type="SMART" id="SM00345">
    <property type="entry name" value="HTH_GNTR"/>
    <property type="match status" value="1"/>
</dbReference>
<dbReference type="CDD" id="cd07377">
    <property type="entry name" value="WHTH_GntR"/>
    <property type="match status" value="1"/>
</dbReference>